<dbReference type="EMBL" id="KU877344">
    <property type="protein sequence ID" value="ANB50273.1"/>
    <property type="molecule type" value="Genomic_DNA"/>
</dbReference>
<accession>A0A167R3I6</accession>
<organism evidence="3 4">
    <name type="scientific">Powai lake megavirus</name>
    <dbReference type="NCBI Taxonomy" id="1842663"/>
    <lineage>
        <taxon>Viruses</taxon>
        <taxon>Varidnaviria</taxon>
        <taxon>Bamfordvirae</taxon>
        <taxon>Nucleocytoviricota</taxon>
        <taxon>Megaviricetes</taxon>
        <taxon>Imitervirales</taxon>
        <taxon>Mimiviridae</taxon>
        <taxon>Megamimivirinae</taxon>
        <taxon>Megavirus</taxon>
        <taxon>Megavirus powaiense</taxon>
    </lineage>
</organism>
<dbReference type="KEGG" id="vg:80512635"/>
<evidence type="ECO:0000256" key="2">
    <source>
        <dbReference type="ARBA" id="ARBA00023043"/>
    </source>
</evidence>
<evidence type="ECO:0000313" key="3">
    <source>
        <dbReference type="EMBL" id="ANB50273.1"/>
    </source>
</evidence>
<dbReference type="InterPro" id="IPR002110">
    <property type="entry name" value="Ankyrin_rpt"/>
</dbReference>
<proteinExistence type="predicted"/>
<dbReference type="RefSeq" id="YP_010776024.1">
    <property type="nucleotide sequence ID" value="NC_075034.1"/>
</dbReference>
<dbReference type="GeneID" id="80512635"/>
<protein>
    <submittedName>
        <fullName evidence="3">Uncharacterized protein</fullName>
    </submittedName>
</protein>
<dbReference type="Proteomes" id="UP000241365">
    <property type="component" value="Segment"/>
</dbReference>
<keyword evidence="1" id="KW-0677">Repeat</keyword>
<sequence length="302" mass="35295">MEALENIHIIKPYYQSLNAFKNTEIESQIINGQYPIEDIEQLSSLEKIELLYHLVLLNKYNEFKNIIESYDIDLNDGDNILIIYCCHKSMYEYIILLLKNGVNINVCDDIIIKLVIWPKDIIYNNNKQFEFIKYLIDNGANIYCDNNYPLRISTTYGRYNIVDLLLDYGADIKVNNNYCLCSAVKKNNYLIQKFINKGADINCREGYPLRKAVFDCNYNATKILLENGADIKFLSAEYLKSIIKYNDYELIKLLIDYGVDFSVLNNEKNIDIKMIDLLLDIGVNYNTIFNILLNSDNEDEYQ</sequence>
<dbReference type="InterPro" id="IPR036770">
    <property type="entry name" value="Ankyrin_rpt-contain_sf"/>
</dbReference>
<dbReference type="SMART" id="SM00248">
    <property type="entry name" value="ANK"/>
    <property type="match status" value="5"/>
</dbReference>
<dbReference type="SUPFAM" id="SSF48403">
    <property type="entry name" value="Ankyrin repeat"/>
    <property type="match status" value="1"/>
</dbReference>
<keyword evidence="2" id="KW-0040">ANK repeat</keyword>
<reference evidence="3 4" key="1">
    <citation type="journal article" date="2016" name="Genome Announc.">
        <title>Complete Genome Sequence of a New Megavirus Family Member Isolated from an Inland Water Lake for the First Time in India.</title>
        <authorList>
            <person name="Chatterjee A."/>
            <person name="Ali F."/>
            <person name="Bange D."/>
            <person name="Kondabagil K."/>
        </authorList>
    </citation>
    <scope>NUCLEOTIDE SEQUENCE [LARGE SCALE GENOMIC DNA]</scope>
    <source>
        <strain evidence="3">1</strain>
    </source>
</reference>
<evidence type="ECO:0000256" key="1">
    <source>
        <dbReference type="ARBA" id="ARBA00022737"/>
    </source>
</evidence>
<dbReference type="PANTHER" id="PTHR24126">
    <property type="entry name" value="ANKYRIN REPEAT, PH AND SEC7 DOMAIN CONTAINING PROTEIN SECG-RELATED"/>
    <property type="match status" value="1"/>
</dbReference>
<name>A0A167R3I6_9VIRU</name>
<dbReference type="PROSITE" id="PS50297">
    <property type="entry name" value="ANK_REP_REGION"/>
    <property type="match status" value="1"/>
</dbReference>
<evidence type="ECO:0000313" key="4">
    <source>
        <dbReference type="Proteomes" id="UP000241365"/>
    </source>
</evidence>
<dbReference type="Gene3D" id="1.25.40.20">
    <property type="entry name" value="Ankyrin repeat-containing domain"/>
    <property type="match status" value="1"/>
</dbReference>
<dbReference type="PROSITE" id="PS50088">
    <property type="entry name" value="ANK_REPEAT"/>
    <property type="match status" value="1"/>
</dbReference>
<dbReference type="Pfam" id="PF12796">
    <property type="entry name" value="Ank_2"/>
    <property type="match status" value="1"/>
</dbReference>
<keyword evidence="4" id="KW-1185">Reference proteome</keyword>